<keyword evidence="9" id="KW-0378">Hydrolase</keyword>
<dbReference type="Gene3D" id="3.40.50.300">
    <property type="entry name" value="P-loop containing nucleotide triphosphate hydrolases"/>
    <property type="match status" value="1"/>
</dbReference>
<dbReference type="SMART" id="SM00930">
    <property type="entry name" value="NIL"/>
    <property type="match status" value="1"/>
</dbReference>
<accession>A0A212J7L4</accession>
<sequence>MITVRNLEKHYGGAPVLRDLSFSIEKGEIFGIVGHSGAGKSTLLRCFNGLERYQGGSVTVMDKEVSGLSEEELKRLRRDMGMIFQNFGLMGRKNVFENVAFPLHIWETPTAGAGEFLARLRFWRGPSREITDRVMEFLELVGLADKRFERVQNLSGGQKQRVGIARALALYPKILLCDEATSALDPNTTMDILDLLQDINSRMKLTMVVVTHQMEVVKRICHRLLLLDKGVAQCLGKTEELFISPPEGLKKFVEDEYTLIPTGTNIRMIFPREISQNAVITTMARDLDISFSIVGGKLERYLDDVLGFLIINVPDEHLEAVLNYMRGKNLHWEVLGNGRNAV</sequence>
<evidence type="ECO:0000256" key="3">
    <source>
        <dbReference type="ARBA" id="ARBA00022741"/>
    </source>
</evidence>
<dbReference type="InterPro" id="IPR003439">
    <property type="entry name" value="ABC_transporter-like_ATP-bd"/>
</dbReference>
<dbReference type="InterPro" id="IPR003593">
    <property type="entry name" value="AAA+_ATPase"/>
</dbReference>
<dbReference type="PROSITE" id="PS50893">
    <property type="entry name" value="ABC_TRANSPORTER_2"/>
    <property type="match status" value="1"/>
</dbReference>
<proteinExistence type="predicted"/>
<keyword evidence="2" id="KW-1003">Cell membrane</keyword>
<evidence type="ECO:0000313" key="9">
    <source>
        <dbReference type="EMBL" id="SBV95441.1"/>
    </source>
</evidence>
<dbReference type="EC" id="3.6.3.-" evidence="9"/>
<keyword evidence="7" id="KW-0472">Membrane</keyword>
<dbReference type="EMBL" id="FLUQ01000001">
    <property type="protein sequence ID" value="SBV95441.1"/>
    <property type="molecule type" value="Genomic_DNA"/>
</dbReference>
<dbReference type="GO" id="GO:0005524">
    <property type="term" value="F:ATP binding"/>
    <property type="evidence" value="ECO:0007669"/>
    <property type="project" value="UniProtKB-KW"/>
</dbReference>
<dbReference type="InterPro" id="IPR045865">
    <property type="entry name" value="ACT-like_dom_sf"/>
</dbReference>
<protein>
    <submittedName>
        <fullName evidence="9">Methionine import ATP-binding protein MetN</fullName>
        <ecNumber evidence="9">3.6.3.-</ecNumber>
    </submittedName>
</protein>
<keyword evidence="1" id="KW-0813">Transport</keyword>
<evidence type="ECO:0000259" key="8">
    <source>
        <dbReference type="PROSITE" id="PS50893"/>
    </source>
</evidence>
<dbReference type="InterPro" id="IPR017871">
    <property type="entry name" value="ABC_transporter-like_CS"/>
</dbReference>
<dbReference type="SMART" id="SM00382">
    <property type="entry name" value="AAA"/>
    <property type="match status" value="1"/>
</dbReference>
<dbReference type="InterPro" id="IPR027417">
    <property type="entry name" value="P-loop_NTPase"/>
</dbReference>
<gene>
    <name evidence="9" type="primary">metN</name>
    <name evidence="9" type="ORF">KL86DPRO_10868</name>
</gene>
<dbReference type="Pfam" id="PF09383">
    <property type="entry name" value="NIL"/>
    <property type="match status" value="1"/>
</dbReference>
<evidence type="ECO:0000256" key="4">
    <source>
        <dbReference type="ARBA" id="ARBA00022840"/>
    </source>
</evidence>
<keyword evidence="4 9" id="KW-0067">ATP-binding</keyword>
<feature type="domain" description="ABC transporter" evidence="8">
    <location>
        <begin position="2"/>
        <end position="254"/>
    </location>
</feature>
<dbReference type="AlphaFoldDB" id="A0A212J7L4"/>
<dbReference type="PROSITE" id="PS00211">
    <property type="entry name" value="ABC_TRANSPORTER_1"/>
    <property type="match status" value="1"/>
</dbReference>
<evidence type="ECO:0000256" key="7">
    <source>
        <dbReference type="ARBA" id="ARBA00023136"/>
    </source>
</evidence>
<evidence type="ECO:0000256" key="1">
    <source>
        <dbReference type="ARBA" id="ARBA00022448"/>
    </source>
</evidence>
<reference evidence="9" key="1">
    <citation type="submission" date="2016-04" db="EMBL/GenBank/DDBJ databases">
        <authorList>
            <person name="Evans L.H."/>
            <person name="Alamgir A."/>
            <person name="Owens N."/>
            <person name="Weber N.D."/>
            <person name="Virtaneva K."/>
            <person name="Barbian K."/>
            <person name="Babar A."/>
            <person name="Rosenke K."/>
        </authorList>
    </citation>
    <scope>NUCLEOTIDE SEQUENCE</scope>
    <source>
        <strain evidence="9">86</strain>
    </source>
</reference>
<dbReference type="InterPro" id="IPR018449">
    <property type="entry name" value="NIL_domain"/>
</dbReference>
<keyword evidence="6" id="KW-0029">Amino-acid transport</keyword>
<organism evidence="9">
    <name type="scientific">uncultured delta proteobacterium</name>
    <dbReference type="NCBI Taxonomy" id="34034"/>
    <lineage>
        <taxon>Bacteria</taxon>
        <taxon>Deltaproteobacteria</taxon>
        <taxon>environmental samples</taxon>
    </lineage>
</organism>
<dbReference type="InterPro" id="IPR050086">
    <property type="entry name" value="MetN_ABC_transporter-like"/>
</dbReference>
<dbReference type="PANTHER" id="PTHR43166:SF30">
    <property type="entry name" value="METHIONINE IMPORT ATP-BINDING PROTEIN METN"/>
    <property type="match status" value="1"/>
</dbReference>
<dbReference type="SUPFAM" id="SSF52540">
    <property type="entry name" value="P-loop containing nucleoside triphosphate hydrolases"/>
    <property type="match status" value="1"/>
</dbReference>
<keyword evidence="3" id="KW-0547">Nucleotide-binding</keyword>
<dbReference type="Gene3D" id="3.30.70.260">
    <property type="match status" value="1"/>
</dbReference>
<evidence type="ECO:0000256" key="2">
    <source>
        <dbReference type="ARBA" id="ARBA00022475"/>
    </source>
</evidence>
<evidence type="ECO:0000256" key="5">
    <source>
        <dbReference type="ARBA" id="ARBA00022967"/>
    </source>
</evidence>
<name>A0A212J7L4_9DELT</name>
<dbReference type="GO" id="GO:0016887">
    <property type="term" value="F:ATP hydrolysis activity"/>
    <property type="evidence" value="ECO:0007669"/>
    <property type="project" value="InterPro"/>
</dbReference>
<evidence type="ECO:0000256" key="6">
    <source>
        <dbReference type="ARBA" id="ARBA00022970"/>
    </source>
</evidence>
<dbReference type="GO" id="GO:0006865">
    <property type="term" value="P:amino acid transport"/>
    <property type="evidence" value="ECO:0007669"/>
    <property type="project" value="UniProtKB-KW"/>
</dbReference>
<keyword evidence="5" id="KW-1278">Translocase</keyword>
<dbReference type="SUPFAM" id="SSF55021">
    <property type="entry name" value="ACT-like"/>
    <property type="match status" value="1"/>
</dbReference>
<dbReference type="Pfam" id="PF00005">
    <property type="entry name" value="ABC_tran"/>
    <property type="match status" value="1"/>
</dbReference>
<dbReference type="PANTHER" id="PTHR43166">
    <property type="entry name" value="AMINO ACID IMPORT ATP-BINDING PROTEIN"/>
    <property type="match status" value="1"/>
</dbReference>